<dbReference type="RefSeq" id="WP_213681933.1">
    <property type="nucleotide sequence ID" value="NZ_CP074572.1"/>
</dbReference>
<evidence type="ECO:0000313" key="2">
    <source>
        <dbReference type="Proteomes" id="UP000676428"/>
    </source>
</evidence>
<reference evidence="1 2" key="1">
    <citation type="journal article" date="2012" name="Int. J. Syst. Evol. Microbiol.">
        <title>Shewanella dokdonensis sp. nov., isolated from seawater.</title>
        <authorList>
            <person name="Sung H.R."/>
            <person name="Yoon J.H."/>
            <person name="Ghim S.Y."/>
        </authorList>
    </citation>
    <scope>NUCLEOTIDE SEQUENCE [LARGE SCALE GENOMIC DNA]</scope>
    <source>
        <strain evidence="1 2">DSM 23626</strain>
    </source>
</reference>
<accession>A0ABX8DGF2</accession>
<keyword evidence="2" id="KW-1185">Reference proteome</keyword>
<proteinExistence type="predicted"/>
<protein>
    <recommendedName>
        <fullName evidence="3">Excisionase-like domain-containing protein</fullName>
    </recommendedName>
</protein>
<gene>
    <name evidence="1" type="ORF">KHX94_00185</name>
</gene>
<dbReference type="EMBL" id="CP074572">
    <property type="protein sequence ID" value="QVK23301.1"/>
    <property type="molecule type" value="Genomic_DNA"/>
</dbReference>
<organism evidence="1 2">
    <name type="scientific">Shewanella dokdonensis</name>
    <dbReference type="NCBI Taxonomy" id="712036"/>
    <lineage>
        <taxon>Bacteria</taxon>
        <taxon>Pseudomonadati</taxon>
        <taxon>Pseudomonadota</taxon>
        <taxon>Gammaproteobacteria</taxon>
        <taxon>Alteromonadales</taxon>
        <taxon>Shewanellaceae</taxon>
        <taxon>Shewanella</taxon>
    </lineage>
</organism>
<name>A0ABX8DGF2_9GAMM</name>
<evidence type="ECO:0008006" key="3">
    <source>
        <dbReference type="Google" id="ProtNLM"/>
    </source>
</evidence>
<sequence length="68" mass="7415">MARLMKSKVWAAREFAPGSEPSPGTIKKWVEEGVIAGRIIGRTTYVFDTEKAGVESHIAAAVSLLLRE</sequence>
<evidence type="ECO:0000313" key="1">
    <source>
        <dbReference type="EMBL" id="QVK23301.1"/>
    </source>
</evidence>
<dbReference type="Proteomes" id="UP000676428">
    <property type="component" value="Chromosome"/>
</dbReference>